<name>A0A0T9NXW2_9GAMM</name>
<reference evidence="1" key="2">
    <citation type="submission" date="2015-03" db="EMBL/GenBank/DDBJ databases">
        <authorList>
            <person name="Murphy D."/>
        </authorList>
    </citation>
    <scope>NUCLEOTIDE SEQUENCE [LARGE SCALE GENOMIC DNA]</scope>
    <source>
        <strain evidence="1">A125KOH2</strain>
    </source>
</reference>
<dbReference type="AlphaFoldDB" id="A0A0T9NXW2"/>
<dbReference type="OrthoDB" id="9868337at2"/>
<accession>A0A0T9NXW2</accession>
<evidence type="ECO:0000313" key="2">
    <source>
        <dbReference type="EMBL" id="CRY69729.1"/>
    </source>
</evidence>
<reference evidence="4" key="3">
    <citation type="submission" date="2015-03" db="EMBL/GenBank/DDBJ databases">
        <authorList>
            <consortium name="Pathogen Informatics"/>
        </authorList>
    </citation>
    <scope>NUCLEOTIDE SEQUENCE [LARGE SCALE GENOMIC DNA]</scope>
    <source>
        <strain evidence="4">A125KOH2</strain>
    </source>
</reference>
<dbReference type="RefSeq" id="WP_049610676.1">
    <property type="nucleotide sequence ID" value="NZ_CAWMMU010000100.1"/>
</dbReference>
<evidence type="ECO:0000313" key="1">
    <source>
        <dbReference type="EMBL" id="CNH34106.1"/>
    </source>
</evidence>
<proteinExistence type="predicted"/>
<protein>
    <submittedName>
        <fullName evidence="1">Uncharacterized protein</fullName>
    </submittedName>
</protein>
<reference evidence="2 3" key="1">
    <citation type="submission" date="2015-03" db="EMBL/GenBank/DDBJ databases">
        <authorList>
            <consortium name="Pathogen Informatics"/>
            <person name="Murphy D."/>
        </authorList>
    </citation>
    <scope>NUCLEOTIDE SEQUENCE [LARGE SCALE GENOMIC DNA]</scope>
    <source>
        <strain evidence="2">Type strain: CIP110230</strain>
        <strain evidence="3">type strain: CIP110230</strain>
    </source>
</reference>
<organism evidence="1 4">
    <name type="scientific">Yersinia pekkanenii</name>
    <dbReference type="NCBI Taxonomy" id="1288385"/>
    <lineage>
        <taxon>Bacteria</taxon>
        <taxon>Pseudomonadati</taxon>
        <taxon>Pseudomonadota</taxon>
        <taxon>Gammaproteobacteria</taxon>
        <taxon>Enterobacterales</taxon>
        <taxon>Yersiniaceae</taxon>
        <taxon>Yersinia</taxon>
    </lineage>
</organism>
<dbReference type="Proteomes" id="UP000044625">
    <property type="component" value="Unassembled WGS sequence"/>
</dbReference>
<dbReference type="EMBL" id="CWJL01000100">
    <property type="protein sequence ID" value="CRY69729.1"/>
    <property type="molecule type" value="Genomic_DNA"/>
</dbReference>
<sequence length="82" mass="9379">MTEEQFKELIITRRESLKSMDTLAFVKNELECGRVSAEQLAIIALDAMGIKGELVDQVRESAAKKRKSFMEVICGYRNINPW</sequence>
<evidence type="ECO:0000313" key="4">
    <source>
        <dbReference type="Proteomes" id="UP000045840"/>
    </source>
</evidence>
<gene>
    <name evidence="1" type="ORF">ERS008529_00981</name>
    <name evidence="2" type="ORF">ERS137968_04885</name>
</gene>
<evidence type="ECO:0000313" key="3">
    <source>
        <dbReference type="Proteomes" id="UP000044625"/>
    </source>
</evidence>
<keyword evidence="3" id="KW-1185">Reference proteome</keyword>
<dbReference type="EMBL" id="CQAZ01000007">
    <property type="protein sequence ID" value="CNH34106.1"/>
    <property type="molecule type" value="Genomic_DNA"/>
</dbReference>
<dbReference type="Proteomes" id="UP000045840">
    <property type="component" value="Unassembled WGS sequence"/>
</dbReference>
<dbReference type="STRING" id="1288385.ERS137968_04885"/>